<name>A0ABR3AX45_PHYBL</name>
<gene>
    <name evidence="2" type="ORF">J3Q64DRAFT_1861078</name>
</gene>
<evidence type="ECO:0000313" key="3">
    <source>
        <dbReference type="Proteomes" id="UP001448207"/>
    </source>
</evidence>
<dbReference type="Proteomes" id="UP001448207">
    <property type="component" value="Unassembled WGS sequence"/>
</dbReference>
<organism evidence="2 3">
    <name type="scientific">Phycomyces blakesleeanus</name>
    <dbReference type="NCBI Taxonomy" id="4837"/>
    <lineage>
        <taxon>Eukaryota</taxon>
        <taxon>Fungi</taxon>
        <taxon>Fungi incertae sedis</taxon>
        <taxon>Mucoromycota</taxon>
        <taxon>Mucoromycotina</taxon>
        <taxon>Mucoromycetes</taxon>
        <taxon>Mucorales</taxon>
        <taxon>Phycomycetaceae</taxon>
        <taxon>Phycomyces</taxon>
    </lineage>
</organism>
<protein>
    <submittedName>
        <fullName evidence="2">Uncharacterized protein</fullName>
    </submittedName>
</protein>
<evidence type="ECO:0000256" key="1">
    <source>
        <dbReference type="SAM" id="MobiDB-lite"/>
    </source>
</evidence>
<reference evidence="2 3" key="1">
    <citation type="submission" date="2024-04" db="EMBL/GenBank/DDBJ databases">
        <title>Symmetric and asymmetric DNA N6-adenine methylation regulates different biological responses in Mucorales.</title>
        <authorList>
            <consortium name="Lawrence Berkeley National Laboratory"/>
            <person name="Lax C."/>
            <person name="Mondo S.J."/>
            <person name="Osorio-Concepcion M."/>
            <person name="Muszewska A."/>
            <person name="Corrochano-Luque M."/>
            <person name="Gutierrez G."/>
            <person name="Riley R."/>
            <person name="Lipzen A."/>
            <person name="Guo J."/>
            <person name="Hundley H."/>
            <person name="Amirebrahimi M."/>
            <person name="Ng V."/>
            <person name="Lorenzo-Gutierrez D."/>
            <person name="Binder U."/>
            <person name="Yang J."/>
            <person name="Song Y."/>
            <person name="Canovas D."/>
            <person name="Navarro E."/>
            <person name="Freitag M."/>
            <person name="Gabaldon T."/>
            <person name="Grigoriev I.V."/>
            <person name="Corrochano L.M."/>
            <person name="Nicolas F.E."/>
            <person name="Garre V."/>
        </authorList>
    </citation>
    <scope>NUCLEOTIDE SEQUENCE [LARGE SCALE GENOMIC DNA]</scope>
    <source>
        <strain evidence="2 3">L51</strain>
    </source>
</reference>
<feature type="region of interest" description="Disordered" evidence="1">
    <location>
        <begin position="328"/>
        <end position="373"/>
    </location>
</feature>
<keyword evidence="3" id="KW-1185">Reference proteome</keyword>
<sequence>MRSHMEHHPGIKNVEEWKFVSQNLDKIAEAAIGSIVKDIAKEYSYANPPNKQPLQNGSPSYYSMVTSTYYTRCLSALVNMTISELRTSDFFFDNNDIKIKKVHGFNLSEFLPFVIATEPKHTTQPLDKNLIGSKRFDTDFKCLFTSQNLQVMYSYFLVPVNVWDGKKIINKLLDKVVLVLLRHHLARNRESKRISTTTIRKLPGKKDMRNNGRYKISQMLNDRQEVSAEHKLVVQNLNIAEEQQVFLEDESTLDYDVPERRLNQLESIIKHLVFSNYTPIYLEDVRHQSPETSTAEQSVCSLICSTLKKSLPPKKQYHLLIQNMDQENLEEPSSHTNQQEKKGYNRDDLIGPQDKSHQNEDATFNAVFDMGEI</sequence>
<dbReference type="EMBL" id="JBCLYO010000011">
    <property type="protein sequence ID" value="KAL0084973.1"/>
    <property type="molecule type" value="Genomic_DNA"/>
</dbReference>
<proteinExistence type="predicted"/>
<feature type="compositionally biased region" description="Basic and acidic residues" evidence="1">
    <location>
        <begin position="338"/>
        <end position="360"/>
    </location>
</feature>
<accession>A0ABR3AX45</accession>
<evidence type="ECO:0000313" key="2">
    <source>
        <dbReference type="EMBL" id="KAL0084973.1"/>
    </source>
</evidence>
<comment type="caution">
    <text evidence="2">The sequence shown here is derived from an EMBL/GenBank/DDBJ whole genome shotgun (WGS) entry which is preliminary data.</text>
</comment>